<sequence length="346" mass="40603">MNNSSKIPITSSLSSITTTDNIQQQQTIVKKKQKRIKRCHGDRKKQRYRKKCRAKGMKPATIAKRVKKRFKDNNNPTTQLVTTNDNTVTNTSTTSPSHKRKRDLTINQVVRSASQLSITTSPPKKMTKTKINNATTTTTAATATTTSVVTHNDNIYRCAPYLKRTSSILLQALRLQLEHPLKKKIEQRFIFQRLQLLDKQFCLEIHRFLWQSYLNIGSQQQQQQYTWPDEIYTKFQTKDSRLCYQSIEKYIHDIQYQLEQCNKILMEQNSTCPESISIDICDVHLKKYIESQQKQFRQKINHQLSKFKECIQEQQLHHTLFNDNVTKDQNKTIHQLINIQDKQLNC</sequence>
<dbReference type="Proteomes" id="UP000663832">
    <property type="component" value="Unassembled WGS sequence"/>
</dbReference>
<feature type="compositionally biased region" description="Low complexity" evidence="1">
    <location>
        <begin position="77"/>
        <end position="95"/>
    </location>
</feature>
<evidence type="ECO:0000313" key="2">
    <source>
        <dbReference type="EMBL" id="CAF1418102.1"/>
    </source>
</evidence>
<gene>
    <name evidence="2" type="ORF">BJG266_LOCUS38614</name>
    <name evidence="3" type="ORF">QVE165_LOCUS55485</name>
</gene>
<evidence type="ECO:0000256" key="1">
    <source>
        <dbReference type="SAM" id="MobiDB-lite"/>
    </source>
</evidence>
<evidence type="ECO:0000313" key="5">
    <source>
        <dbReference type="Proteomes" id="UP000663877"/>
    </source>
</evidence>
<comment type="caution">
    <text evidence="2">The sequence shown here is derived from an EMBL/GenBank/DDBJ whole genome shotgun (WGS) entry which is preliminary data.</text>
</comment>
<organism evidence="2 5">
    <name type="scientific">Adineta steineri</name>
    <dbReference type="NCBI Taxonomy" id="433720"/>
    <lineage>
        <taxon>Eukaryota</taxon>
        <taxon>Metazoa</taxon>
        <taxon>Spiralia</taxon>
        <taxon>Gnathifera</taxon>
        <taxon>Rotifera</taxon>
        <taxon>Eurotatoria</taxon>
        <taxon>Bdelloidea</taxon>
        <taxon>Adinetida</taxon>
        <taxon>Adinetidae</taxon>
        <taxon>Adineta</taxon>
    </lineage>
</organism>
<dbReference type="Proteomes" id="UP000663877">
    <property type="component" value="Unassembled WGS sequence"/>
</dbReference>
<reference evidence="2" key="1">
    <citation type="submission" date="2021-02" db="EMBL/GenBank/DDBJ databases">
        <authorList>
            <person name="Nowell W R."/>
        </authorList>
    </citation>
    <scope>NUCLEOTIDE SEQUENCE</scope>
</reference>
<protein>
    <submittedName>
        <fullName evidence="2">Uncharacterized protein</fullName>
    </submittedName>
</protein>
<dbReference type="EMBL" id="CAJNOM010001819">
    <property type="protein sequence ID" value="CAF1619881.1"/>
    <property type="molecule type" value="Genomic_DNA"/>
</dbReference>
<name>A0A815MGU5_9BILA</name>
<keyword evidence="4" id="KW-1185">Reference proteome</keyword>
<feature type="region of interest" description="Disordered" evidence="1">
    <location>
        <begin position="73"/>
        <end position="102"/>
    </location>
</feature>
<evidence type="ECO:0000313" key="4">
    <source>
        <dbReference type="Proteomes" id="UP000663832"/>
    </source>
</evidence>
<proteinExistence type="predicted"/>
<dbReference type="EMBL" id="CAJNOI010001496">
    <property type="protein sequence ID" value="CAF1418102.1"/>
    <property type="molecule type" value="Genomic_DNA"/>
</dbReference>
<evidence type="ECO:0000313" key="3">
    <source>
        <dbReference type="EMBL" id="CAF1619881.1"/>
    </source>
</evidence>
<dbReference type="OrthoDB" id="10044256at2759"/>
<accession>A0A815MGU5</accession>
<dbReference type="AlphaFoldDB" id="A0A815MGU5"/>